<dbReference type="InterPro" id="IPR040378">
    <property type="entry name" value="BASL"/>
</dbReference>
<reference evidence="2" key="2">
    <citation type="journal article" date="2024" name="Plant">
        <title>Genomic evolution and insights into agronomic trait innovations of Sesamum species.</title>
        <authorList>
            <person name="Miao H."/>
            <person name="Wang L."/>
            <person name="Qu L."/>
            <person name="Liu H."/>
            <person name="Sun Y."/>
            <person name="Le M."/>
            <person name="Wang Q."/>
            <person name="Wei S."/>
            <person name="Zheng Y."/>
            <person name="Lin W."/>
            <person name="Duan Y."/>
            <person name="Cao H."/>
            <person name="Xiong S."/>
            <person name="Wang X."/>
            <person name="Wei L."/>
            <person name="Li C."/>
            <person name="Ma Q."/>
            <person name="Ju M."/>
            <person name="Zhao R."/>
            <person name="Li G."/>
            <person name="Mu C."/>
            <person name="Tian Q."/>
            <person name="Mei H."/>
            <person name="Zhang T."/>
            <person name="Gao T."/>
            <person name="Zhang H."/>
        </authorList>
    </citation>
    <scope>NUCLEOTIDE SEQUENCE</scope>
    <source>
        <strain evidence="2">G02</strain>
    </source>
</reference>
<comment type="caution">
    <text evidence="2">The sequence shown here is derived from an EMBL/GenBank/DDBJ whole genome shotgun (WGS) entry which is preliminary data.</text>
</comment>
<proteinExistence type="predicted"/>
<feature type="compositionally biased region" description="Polar residues" evidence="1">
    <location>
        <begin position="316"/>
        <end position="330"/>
    </location>
</feature>
<feature type="compositionally biased region" description="Basic and acidic residues" evidence="1">
    <location>
        <begin position="129"/>
        <end position="142"/>
    </location>
</feature>
<sequence length="728" mass="80436">MFASQLLRILQTIPSDVKHETSVYDPAEQDMTMKENLDATRYSSKRFGRDADPLVVGSKETYNLNGSTDTHPFEFEVKGKDECWDPKFLDDFSMENEHGTRASPERDDQNALLYHLTLDEDADSSSSDGNDKDKVHSSPEHECSMTVEEFAHTSENESTDSRSPYIGASDLYKTDTNWSADKNASEYGRAEAIVCYKEINYHVVKEICIDERMPVKGDLLIESNKDDKPGHSFRQPLNDDAHCETIEGDVDMEIFVSDGLEASSLESTKVVTTNEHGNKEESNGQLLAQERPNSRFDSSSGKDTAEHCGLEDSQWKGETNSDTTGETATDASEDDSFIDRKLPIQEFGTRSFLRSFLNSLDGESNKVALLLDEKISSSKAVGKAAPAAAGPKEDLQASILCYNSEVENGSITFNFNSLAPVVAGVTNGTTEVVKEQSFDSGDSLNHKDANLDTSMGKVHELFPAIKHGFSNDSSATSHTHSVSSEDISDKDVHNQSPDHKEKNSDGLSADSQLPIAINSIKSDGQAAELHVLEHEHKDSGNGSVVGHGKYEQEEPSFSAAGLITFSGPIVYSGSLSVRSDGSAASGSLLPFQFVSFLLAPCSSTASDQAIRQKPLQQYGNSAVHQEHFTLLSLPRKLNLHEEAAVKKKSSADDKDHLPRKKLMETASSGKKRQDEKEENMRVHDEQAAGRGTWREWVESPRRSEYFTMDYAWVRRRRPIHNKKIPFVP</sequence>
<evidence type="ECO:0000313" key="2">
    <source>
        <dbReference type="EMBL" id="KAL0296813.1"/>
    </source>
</evidence>
<organism evidence="2">
    <name type="scientific">Sesamum radiatum</name>
    <name type="common">Black benniseed</name>
    <dbReference type="NCBI Taxonomy" id="300843"/>
    <lineage>
        <taxon>Eukaryota</taxon>
        <taxon>Viridiplantae</taxon>
        <taxon>Streptophyta</taxon>
        <taxon>Embryophyta</taxon>
        <taxon>Tracheophyta</taxon>
        <taxon>Spermatophyta</taxon>
        <taxon>Magnoliopsida</taxon>
        <taxon>eudicotyledons</taxon>
        <taxon>Gunneridae</taxon>
        <taxon>Pentapetalae</taxon>
        <taxon>asterids</taxon>
        <taxon>lamiids</taxon>
        <taxon>Lamiales</taxon>
        <taxon>Pedaliaceae</taxon>
        <taxon>Sesamum</taxon>
    </lineage>
</organism>
<feature type="compositionally biased region" description="Basic and acidic residues" evidence="1">
    <location>
        <begin position="303"/>
        <end position="315"/>
    </location>
</feature>
<dbReference type="AlphaFoldDB" id="A0AAW2JT69"/>
<feature type="region of interest" description="Disordered" evidence="1">
    <location>
        <begin position="644"/>
        <end position="691"/>
    </location>
</feature>
<gene>
    <name evidence="2" type="ORF">Sradi_6733400</name>
</gene>
<dbReference type="EMBL" id="JACGWJ010000032">
    <property type="protein sequence ID" value="KAL0296813.1"/>
    <property type="molecule type" value="Genomic_DNA"/>
</dbReference>
<protein>
    <submittedName>
        <fullName evidence="2">Uncharacterized protein</fullName>
    </submittedName>
</protein>
<name>A0AAW2JT69_SESRA</name>
<reference evidence="2" key="1">
    <citation type="submission" date="2020-06" db="EMBL/GenBank/DDBJ databases">
        <authorList>
            <person name="Li T."/>
            <person name="Hu X."/>
            <person name="Zhang T."/>
            <person name="Song X."/>
            <person name="Zhang H."/>
            <person name="Dai N."/>
            <person name="Sheng W."/>
            <person name="Hou X."/>
            <person name="Wei L."/>
        </authorList>
    </citation>
    <scope>NUCLEOTIDE SEQUENCE</scope>
    <source>
        <strain evidence="2">G02</strain>
        <tissue evidence="2">Leaf</tissue>
    </source>
</reference>
<accession>A0AAW2JT69</accession>
<feature type="region of interest" description="Disordered" evidence="1">
    <location>
        <begin position="471"/>
        <end position="510"/>
    </location>
</feature>
<feature type="compositionally biased region" description="Basic and acidic residues" evidence="1">
    <location>
        <begin position="644"/>
        <end position="656"/>
    </location>
</feature>
<feature type="region of interest" description="Disordered" evidence="1">
    <location>
        <begin position="271"/>
        <end position="337"/>
    </location>
</feature>
<evidence type="ECO:0000256" key="1">
    <source>
        <dbReference type="SAM" id="MobiDB-lite"/>
    </source>
</evidence>
<feature type="compositionally biased region" description="Basic and acidic residues" evidence="1">
    <location>
        <begin position="671"/>
        <end position="691"/>
    </location>
</feature>
<dbReference type="GO" id="GO:0009786">
    <property type="term" value="P:regulation of asymmetric cell division"/>
    <property type="evidence" value="ECO:0007669"/>
    <property type="project" value="InterPro"/>
</dbReference>
<dbReference type="PANTHER" id="PTHR33914:SF2">
    <property type="entry name" value="OS02G0582100 PROTEIN"/>
    <property type="match status" value="1"/>
</dbReference>
<dbReference type="PANTHER" id="PTHR33914">
    <property type="entry name" value="18S PRE-RIBOSOMAL ASSEMBLY PROTEIN GAR2-LIKE PROTEIN"/>
    <property type="match status" value="1"/>
</dbReference>
<feature type="region of interest" description="Disordered" evidence="1">
    <location>
        <begin position="119"/>
        <end position="142"/>
    </location>
</feature>
<feature type="compositionally biased region" description="Low complexity" evidence="1">
    <location>
        <begin position="473"/>
        <end position="484"/>
    </location>
</feature>
<feature type="compositionally biased region" description="Basic and acidic residues" evidence="1">
    <location>
        <begin position="487"/>
        <end position="504"/>
    </location>
</feature>